<organism evidence="1 2">
    <name type="scientific">Linum trigynum</name>
    <dbReference type="NCBI Taxonomy" id="586398"/>
    <lineage>
        <taxon>Eukaryota</taxon>
        <taxon>Viridiplantae</taxon>
        <taxon>Streptophyta</taxon>
        <taxon>Embryophyta</taxon>
        <taxon>Tracheophyta</taxon>
        <taxon>Spermatophyta</taxon>
        <taxon>Magnoliopsida</taxon>
        <taxon>eudicotyledons</taxon>
        <taxon>Gunneridae</taxon>
        <taxon>Pentapetalae</taxon>
        <taxon>rosids</taxon>
        <taxon>fabids</taxon>
        <taxon>Malpighiales</taxon>
        <taxon>Linaceae</taxon>
        <taxon>Linum</taxon>
    </lineage>
</organism>
<sequence length="107" mass="11847">MSSEETCDWQLKVGLGRGQEMEASKVAEVEEIAVEVDNGKVMMETEDTVDVRGVLVQNVTPPIAAQQDGDGFTVVVNRKNKSKAALKVLLVDHMHWKLARILMWLPG</sequence>
<keyword evidence="2" id="KW-1185">Reference proteome</keyword>
<evidence type="ECO:0000313" key="1">
    <source>
        <dbReference type="EMBL" id="CAL1354588.1"/>
    </source>
</evidence>
<dbReference type="EMBL" id="OZ034813">
    <property type="protein sequence ID" value="CAL1354588.1"/>
    <property type="molecule type" value="Genomic_DNA"/>
</dbReference>
<gene>
    <name evidence="1" type="ORF">LTRI10_LOCUS2389</name>
</gene>
<accession>A0AAV2CDY1</accession>
<proteinExistence type="predicted"/>
<name>A0AAV2CDY1_9ROSI</name>
<reference evidence="1 2" key="1">
    <citation type="submission" date="2024-04" db="EMBL/GenBank/DDBJ databases">
        <authorList>
            <person name="Fracassetti M."/>
        </authorList>
    </citation>
    <scope>NUCLEOTIDE SEQUENCE [LARGE SCALE GENOMIC DNA]</scope>
</reference>
<dbReference type="AlphaFoldDB" id="A0AAV2CDY1"/>
<protein>
    <submittedName>
        <fullName evidence="1">Uncharacterized protein</fullName>
    </submittedName>
</protein>
<evidence type="ECO:0000313" key="2">
    <source>
        <dbReference type="Proteomes" id="UP001497516"/>
    </source>
</evidence>
<dbReference type="Proteomes" id="UP001497516">
    <property type="component" value="Chromosome 1"/>
</dbReference>